<dbReference type="GO" id="GO:0030418">
    <property type="term" value="P:nicotianamine biosynthetic process"/>
    <property type="evidence" value="ECO:0007669"/>
    <property type="project" value="UniProtKB-UniRule"/>
</dbReference>
<dbReference type="Proteomes" id="UP000015106">
    <property type="component" value="Chromosome 5"/>
</dbReference>
<evidence type="ECO:0000313" key="4">
    <source>
        <dbReference type="EnsemblPlants" id="TuG1812G0500005622.01.T01"/>
    </source>
</evidence>
<comment type="function">
    <text evidence="2">Synthesizes nicotianamine, a polyamine which serves as a sensor for the physiological iron status within the plant, and/or might be involved in the transport of iron.</text>
</comment>
<dbReference type="InterPro" id="IPR004298">
    <property type="entry name" value="Nicotian_synth"/>
</dbReference>
<dbReference type="AlphaFoldDB" id="A0A8R7QLF0"/>
<organism evidence="4 5">
    <name type="scientific">Triticum urartu</name>
    <name type="common">Red wild einkorn</name>
    <name type="synonym">Crithodium urartu</name>
    <dbReference type="NCBI Taxonomy" id="4572"/>
    <lineage>
        <taxon>Eukaryota</taxon>
        <taxon>Viridiplantae</taxon>
        <taxon>Streptophyta</taxon>
        <taxon>Embryophyta</taxon>
        <taxon>Tracheophyta</taxon>
        <taxon>Spermatophyta</taxon>
        <taxon>Magnoliopsida</taxon>
        <taxon>Liliopsida</taxon>
        <taxon>Poales</taxon>
        <taxon>Poaceae</taxon>
        <taxon>BOP clade</taxon>
        <taxon>Pooideae</taxon>
        <taxon>Triticodae</taxon>
        <taxon>Triticeae</taxon>
        <taxon>Triticinae</taxon>
        <taxon>Triticum</taxon>
    </lineage>
</organism>
<dbReference type="PROSITE" id="PS51142">
    <property type="entry name" value="NAS"/>
    <property type="match status" value="1"/>
</dbReference>
<proteinExistence type="inferred from homology"/>
<reference evidence="5" key="1">
    <citation type="journal article" date="2013" name="Nature">
        <title>Draft genome of the wheat A-genome progenitor Triticum urartu.</title>
        <authorList>
            <person name="Ling H.Q."/>
            <person name="Zhao S."/>
            <person name="Liu D."/>
            <person name="Wang J."/>
            <person name="Sun H."/>
            <person name="Zhang C."/>
            <person name="Fan H."/>
            <person name="Li D."/>
            <person name="Dong L."/>
            <person name="Tao Y."/>
            <person name="Gao C."/>
            <person name="Wu H."/>
            <person name="Li Y."/>
            <person name="Cui Y."/>
            <person name="Guo X."/>
            <person name="Zheng S."/>
            <person name="Wang B."/>
            <person name="Yu K."/>
            <person name="Liang Q."/>
            <person name="Yang W."/>
            <person name="Lou X."/>
            <person name="Chen J."/>
            <person name="Feng M."/>
            <person name="Jian J."/>
            <person name="Zhang X."/>
            <person name="Luo G."/>
            <person name="Jiang Y."/>
            <person name="Liu J."/>
            <person name="Wang Z."/>
            <person name="Sha Y."/>
            <person name="Zhang B."/>
            <person name="Wu H."/>
            <person name="Tang D."/>
            <person name="Shen Q."/>
            <person name="Xue P."/>
            <person name="Zou S."/>
            <person name="Wang X."/>
            <person name="Liu X."/>
            <person name="Wang F."/>
            <person name="Yang Y."/>
            <person name="An X."/>
            <person name="Dong Z."/>
            <person name="Zhang K."/>
            <person name="Zhang X."/>
            <person name="Luo M.C."/>
            <person name="Dvorak J."/>
            <person name="Tong Y."/>
            <person name="Wang J."/>
            <person name="Yang H."/>
            <person name="Li Z."/>
            <person name="Wang D."/>
            <person name="Zhang A."/>
            <person name="Wang J."/>
        </authorList>
    </citation>
    <scope>NUCLEOTIDE SEQUENCE</scope>
    <source>
        <strain evidence="5">cv. G1812</strain>
    </source>
</reference>
<comment type="similarity">
    <text evidence="1 2">Belongs to the nicotianamine synthase (NAS)-like family.</text>
</comment>
<dbReference type="EC" id="2.5.1.43" evidence="2"/>
<dbReference type="PANTHER" id="PTHR32266">
    <property type="entry name" value="NICOTIANAMINE SYNTHASE 3"/>
    <property type="match status" value="1"/>
</dbReference>
<comment type="catalytic activity">
    <reaction evidence="2">
        <text>3 S-adenosyl-L-methionine = nicotianamine + 3 S-methyl-5'-thioadenosine + 3 H(+)</text>
        <dbReference type="Rhea" id="RHEA:16481"/>
        <dbReference type="ChEBI" id="CHEBI:15378"/>
        <dbReference type="ChEBI" id="CHEBI:17509"/>
        <dbReference type="ChEBI" id="CHEBI:58249"/>
        <dbReference type="ChEBI" id="CHEBI:59789"/>
        <dbReference type="EC" id="2.5.1.43"/>
    </reaction>
</comment>
<dbReference type="GO" id="GO:0030410">
    <property type="term" value="F:nicotianamine synthase activity"/>
    <property type="evidence" value="ECO:0007669"/>
    <property type="project" value="UniProtKB-UniRule"/>
</dbReference>
<evidence type="ECO:0000313" key="5">
    <source>
        <dbReference type="Proteomes" id="UP000015106"/>
    </source>
</evidence>
<name>A0A8R7QLF0_TRIUA</name>
<dbReference type="Gramene" id="TuG1812G0500005622.01.T01">
    <property type="protein sequence ID" value="TuG1812G0500005622.01.T01"/>
    <property type="gene ID" value="TuG1812G0500005622.01"/>
</dbReference>
<dbReference type="EnsemblPlants" id="TuG1812G0500005622.01.T01">
    <property type="protein sequence ID" value="TuG1812G0500005622.01.T01"/>
    <property type="gene ID" value="TuG1812G0500005622.01"/>
</dbReference>
<sequence length="219" mass="24175">VPQPIPRRRCALHRAGHRVRSPESCGRDQARPGGAGDAGGPHPPLLRGRWEVGGALLRHARRPPQYVPLVQQLHQPQQARIRAPGALRARRHRPRPHCLHRPRPTSIQLLCPRRAPPARHHVRQLQPVRRGQRLCQQAVGARMSFHTADVADPADELATYDVVFLTALVVTAAEDKAKVIAHLGEHMADVAAFVVRSAHGARGFLYPIVDPEDIGRGGF</sequence>
<dbReference type="PANTHER" id="PTHR32266:SF20">
    <property type="entry name" value="NICOTIANAMINE SYNTHASE"/>
    <property type="match status" value="1"/>
</dbReference>
<feature type="region of interest" description="Disordered" evidence="3">
    <location>
        <begin position="13"/>
        <end position="45"/>
    </location>
</feature>
<keyword evidence="5" id="KW-1185">Reference proteome</keyword>
<keyword evidence="2" id="KW-0808">Transferase</keyword>
<protein>
    <recommendedName>
        <fullName evidence="2">Nicotianamine synthase</fullName>
        <ecNumber evidence="2">2.5.1.43</ecNumber>
    </recommendedName>
</protein>
<reference evidence="4" key="2">
    <citation type="submission" date="2018-03" db="EMBL/GenBank/DDBJ databases">
        <title>The Triticum urartu genome reveals the dynamic nature of wheat genome evolution.</title>
        <authorList>
            <person name="Ling H."/>
            <person name="Ma B."/>
            <person name="Shi X."/>
            <person name="Liu H."/>
            <person name="Dong L."/>
            <person name="Sun H."/>
            <person name="Cao Y."/>
            <person name="Gao Q."/>
            <person name="Zheng S."/>
            <person name="Li Y."/>
            <person name="Yu Y."/>
            <person name="Du H."/>
            <person name="Qi M."/>
            <person name="Li Y."/>
            <person name="Yu H."/>
            <person name="Cui Y."/>
            <person name="Wang N."/>
            <person name="Chen C."/>
            <person name="Wu H."/>
            <person name="Zhao Y."/>
            <person name="Zhang J."/>
            <person name="Li Y."/>
            <person name="Zhou W."/>
            <person name="Zhang B."/>
            <person name="Hu W."/>
            <person name="Eijk M."/>
            <person name="Tang J."/>
            <person name="Witsenboer H."/>
            <person name="Zhao S."/>
            <person name="Li Z."/>
            <person name="Zhang A."/>
            <person name="Wang D."/>
            <person name="Liang C."/>
        </authorList>
    </citation>
    <scope>NUCLEOTIDE SEQUENCE [LARGE SCALE GENOMIC DNA]</scope>
    <source>
        <strain evidence="4">cv. G1812</strain>
    </source>
</reference>
<keyword evidence="2" id="KW-0949">S-adenosyl-L-methionine</keyword>
<dbReference type="InterPro" id="IPR029063">
    <property type="entry name" value="SAM-dependent_MTases_sf"/>
</dbReference>
<evidence type="ECO:0000256" key="1">
    <source>
        <dbReference type="ARBA" id="ARBA00007009"/>
    </source>
</evidence>
<evidence type="ECO:0000256" key="3">
    <source>
        <dbReference type="SAM" id="MobiDB-lite"/>
    </source>
</evidence>
<dbReference type="Gene3D" id="3.40.50.150">
    <property type="entry name" value="Vaccinia Virus protein VP39"/>
    <property type="match status" value="1"/>
</dbReference>
<reference evidence="4" key="3">
    <citation type="submission" date="2022-06" db="UniProtKB">
        <authorList>
            <consortium name="EnsemblPlants"/>
        </authorList>
    </citation>
    <scope>IDENTIFICATION</scope>
</reference>
<evidence type="ECO:0000256" key="2">
    <source>
        <dbReference type="RuleBase" id="RU368095"/>
    </source>
</evidence>
<accession>A0A8R7QLF0</accession>
<dbReference type="Pfam" id="PF03059">
    <property type="entry name" value="NAS"/>
    <property type="match status" value="1"/>
</dbReference>